<gene>
    <name evidence="2" type="ordered locus">TOL2_C06410</name>
</gene>
<dbReference type="EMBL" id="FO203503">
    <property type="protein sequence ID" value="CCK78810.1"/>
    <property type="molecule type" value="Genomic_DNA"/>
</dbReference>
<evidence type="ECO:0000313" key="2">
    <source>
        <dbReference type="EMBL" id="CCK78810.1"/>
    </source>
</evidence>
<dbReference type="Pfam" id="PF13557">
    <property type="entry name" value="Phenol_MetA_deg"/>
    <property type="match status" value="1"/>
</dbReference>
<keyword evidence="1" id="KW-0732">Signal</keyword>
<dbReference type="AlphaFoldDB" id="K0NDE8"/>
<feature type="chain" id="PRO_5003838752" description="Transporter" evidence="1">
    <location>
        <begin position="24"/>
        <end position="275"/>
    </location>
</feature>
<dbReference type="Proteomes" id="UP000007347">
    <property type="component" value="Chromosome"/>
</dbReference>
<keyword evidence="3" id="KW-1185">Reference proteome</keyword>
<sequence>MKKRLTCLCSILFFMAISTICQADVLDPLDNSSAPVGTKVLINYFGYQHLPEYETEDGTTVDIGVDVAYAAFRPVYFAGKVWGKTWGVNAVVPLLDIATDGADTATGVGDLVVGPFIFLYENFEDQLFLSFWEFAYTPTGSDDVSNDSWWFQHQVAFGWYPGPYSLDVCLNYWQKDEDATGADVSDAIELEAAVAYAVTEKFRVGIQGAWWKDFDDIESKGVSLDGTQGENLKLGFNLGYALQENLMVNLRYMHDVESEAFTKGSWTYLRLVYIF</sequence>
<evidence type="ECO:0000313" key="3">
    <source>
        <dbReference type="Proteomes" id="UP000007347"/>
    </source>
</evidence>
<dbReference type="STRING" id="651182.TOL2_C06410"/>
<dbReference type="RefSeq" id="WP_014956165.1">
    <property type="nucleotide sequence ID" value="NC_018645.1"/>
</dbReference>
<name>K0NDE8_DESTT</name>
<evidence type="ECO:0008006" key="4">
    <source>
        <dbReference type="Google" id="ProtNLM"/>
    </source>
</evidence>
<organism evidence="2 3">
    <name type="scientific">Desulfobacula toluolica (strain DSM 7467 / Tol2)</name>
    <dbReference type="NCBI Taxonomy" id="651182"/>
    <lineage>
        <taxon>Bacteria</taxon>
        <taxon>Pseudomonadati</taxon>
        <taxon>Thermodesulfobacteriota</taxon>
        <taxon>Desulfobacteria</taxon>
        <taxon>Desulfobacterales</taxon>
        <taxon>Desulfobacteraceae</taxon>
        <taxon>Desulfobacula</taxon>
    </lineage>
</organism>
<protein>
    <recommendedName>
        <fullName evidence="4">Transporter</fullName>
    </recommendedName>
</protein>
<reference evidence="2 3" key="1">
    <citation type="journal article" date="2013" name="Environ. Microbiol.">
        <title>Complete genome, catabolic sub-proteomes and key-metabolites of Desulfobacula toluolica Tol2, a marine, aromatic compound-degrading, sulfate-reducing bacterium.</title>
        <authorList>
            <person name="Wohlbrand L."/>
            <person name="Jacob J.H."/>
            <person name="Kube M."/>
            <person name="Mussmann M."/>
            <person name="Jarling R."/>
            <person name="Beck A."/>
            <person name="Amann R."/>
            <person name="Wilkes H."/>
            <person name="Reinhardt R."/>
            <person name="Rabus R."/>
        </authorList>
    </citation>
    <scope>NUCLEOTIDE SEQUENCE [LARGE SCALE GENOMIC DNA]</scope>
    <source>
        <strain evidence="3">DSM 7467 / Tol2</strain>
    </source>
</reference>
<accession>K0NDE8</accession>
<evidence type="ECO:0000256" key="1">
    <source>
        <dbReference type="SAM" id="SignalP"/>
    </source>
</evidence>
<dbReference type="InterPro" id="IPR025737">
    <property type="entry name" value="FApF"/>
</dbReference>
<dbReference type="KEGG" id="dto:TOL2_C06410"/>
<dbReference type="OrthoDB" id="5432665at2"/>
<feature type="signal peptide" evidence="1">
    <location>
        <begin position="1"/>
        <end position="23"/>
    </location>
</feature>
<dbReference type="HOGENOM" id="CLU_1010945_0_0_7"/>
<proteinExistence type="predicted"/>